<evidence type="ECO:0000256" key="3">
    <source>
        <dbReference type="SAM" id="MobiDB-lite"/>
    </source>
</evidence>
<feature type="region of interest" description="Disordered" evidence="3">
    <location>
        <begin position="523"/>
        <end position="558"/>
    </location>
</feature>
<accession>A0A7J7IMR8</accession>
<evidence type="ECO:0000256" key="1">
    <source>
        <dbReference type="ARBA" id="ARBA00004123"/>
    </source>
</evidence>
<feature type="compositionally biased region" description="Polar residues" evidence="3">
    <location>
        <begin position="549"/>
        <end position="558"/>
    </location>
</feature>
<comment type="subcellular location">
    <subcellularLocation>
        <location evidence="1">Nucleus</location>
    </subcellularLocation>
</comment>
<evidence type="ECO:0000259" key="4">
    <source>
        <dbReference type="SMART" id="SM00449"/>
    </source>
</evidence>
<dbReference type="InterPro" id="IPR003877">
    <property type="entry name" value="SPRY_dom"/>
</dbReference>
<dbReference type="AlphaFoldDB" id="A0A7J7IMR8"/>
<feature type="compositionally biased region" description="Polar residues" evidence="3">
    <location>
        <begin position="192"/>
        <end position="207"/>
    </location>
</feature>
<keyword evidence="6" id="KW-1185">Reference proteome</keyword>
<dbReference type="GO" id="GO:0000976">
    <property type="term" value="F:transcription cis-regulatory region binding"/>
    <property type="evidence" value="ECO:0007669"/>
    <property type="project" value="TreeGrafter"/>
</dbReference>
<name>A0A7J7IMR8_9RHOD</name>
<dbReference type="CDD" id="cd12872">
    <property type="entry name" value="SPRY_Ash2"/>
    <property type="match status" value="1"/>
</dbReference>
<reference evidence="5 6" key="1">
    <citation type="journal article" date="2020" name="J. Phycol.">
        <title>Comparative genome analysis reveals Cyanidiococcus gen. nov., a new extremophilic red algal genus sister to Cyanidioschyzon (Cyanidioschyzonaceae, Rhodophyta).</title>
        <authorList>
            <person name="Liu S.-L."/>
            <person name="Chiang Y.-R."/>
            <person name="Yoon H.S."/>
            <person name="Fu H.-Y."/>
        </authorList>
    </citation>
    <scope>NUCLEOTIDE SEQUENCE [LARGE SCALE GENOMIC DNA]</scope>
    <source>
        <strain evidence="5 6">THAL066</strain>
    </source>
</reference>
<dbReference type="InterPro" id="IPR037353">
    <property type="entry name" value="ASH2"/>
</dbReference>
<feature type="compositionally biased region" description="Low complexity" evidence="3">
    <location>
        <begin position="135"/>
        <end position="158"/>
    </location>
</feature>
<dbReference type="OrthoDB" id="21243at2759"/>
<dbReference type="Proteomes" id="UP000530660">
    <property type="component" value="Unassembled WGS sequence"/>
</dbReference>
<feature type="domain" description="SPRY" evidence="4">
    <location>
        <begin position="315"/>
        <end position="508"/>
    </location>
</feature>
<dbReference type="InterPro" id="IPR013320">
    <property type="entry name" value="ConA-like_dom_sf"/>
</dbReference>
<dbReference type="PANTHER" id="PTHR10598">
    <property type="entry name" value="SET1/ASH2 HISTONE METHYLTRANSFERASE COMPLEX SUBUNIT ASH2"/>
    <property type="match status" value="1"/>
</dbReference>
<feature type="compositionally biased region" description="Polar residues" evidence="3">
    <location>
        <begin position="523"/>
        <end position="540"/>
    </location>
</feature>
<evidence type="ECO:0000313" key="6">
    <source>
        <dbReference type="Proteomes" id="UP000530660"/>
    </source>
</evidence>
<gene>
    <name evidence="5" type="primary">ASH2L</name>
    <name evidence="5" type="ORF">F1559_003448</name>
</gene>
<sequence length="558" mass="61378">MQTGEAPPASLHSFWYAVLVRALKALGKVHTNRESFSTREIVDHVESNWDSVSQGAEFRRKFSVELTKRLQTDSDLVEVDTSVASEGNEHQRELYWKLRPQVDSYNWDLVVVDQTKYERDDLDVTLEPASKRARLAASEQLASSPSPSLPSEETSSPATAEKSGNLSDIVAGCSNARPSSHQSSMEAAKTLAASSENVSVPPNSIRSTRVRQAGHSTRPGASEGGQRTIRRGGLVAQFSESVLARLKAGVPIEEIDPLELIDDPAILEWRQPPTGVAFTLSVHQRDPRLTLLPDQLTVIGERGFRSIRGIHGVATADWYFEIEVLAGEPPSLPSHEAVIDRDAVRPHLRVGYGSCRAEVSFPVGWEVHAYAYRDKTGDKVHDCVPVAYGEPWGQVGDVIGCRIHLPPVLDDREQTLIRQCDDAWFDFKGMNMGLGSKPKMPPQEELYYTVDRGSHATSASGEKGTWVEFFKNGVSQGVAYRNLIPAVYYPMISLYMGAKCRANFGAEPFRAVLPPGCRPLSESTPPSWLTKSEPTVSNPAFHSDRVSSMKPTPTSALC</sequence>
<proteinExistence type="predicted"/>
<protein>
    <submittedName>
        <fullName evidence="5">Ash2 (Absent, small, or homeotic)-like</fullName>
    </submittedName>
</protein>
<dbReference type="GO" id="GO:0048188">
    <property type="term" value="C:Set1C/COMPASS complex"/>
    <property type="evidence" value="ECO:0007669"/>
    <property type="project" value="InterPro"/>
</dbReference>
<dbReference type="SUPFAM" id="SSF49899">
    <property type="entry name" value="Concanavalin A-like lectins/glucanases"/>
    <property type="match status" value="1"/>
</dbReference>
<feature type="compositionally biased region" description="Polar residues" evidence="3">
    <location>
        <begin position="176"/>
        <end position="185"/>
    </location>
</feature>
<evidence type="ECO:0000313" key="5">
    <source>
        <dbReference type="EMBL" id="KAF6003611.1"/>
    </source>
</evidence>
<evidence type="ECO:0000256" key="2">
    <source>
        <dbReference type="ARBA" id="ARBA00023242"/>
    </source>
</evidence>
<dbReference type="SMART" id="SM00449">
    <property type="entry name" value="SPRY"/>
    <property type="match status" value="1"/>
</dbReference>
<dbReference type="EMBL" id="VWRR01000006">
    <property type="protein sequence ID" value="KAF6003611.1"/>
    <property type="molecule type" value="Genomic_DNA"/>
</dbReference>
<dbReference type="Gene3D" id="2.60.120.920">
    <property type="match status" value="1"/>
</dbReference>
<dbReference type="PANTHER" id="PTHR10598:SF0">
    <property type="entry name" value="SET1_ASH2 HISTONE METHYLTRANSFERASE COMPLEX SUBUNIT ASH2"/>
    <property type="match status" value="1"/>
</dbReference>
<dbReference type="InterPro" id="IPR043136">
    <property type="entry name" value="B30.2/SPRY_sf"/>
</dbReference>
<organism evidence="5 6">
    <name type="scientific">Cyanidiococcus yangmingshanensis</name>
    <dbReference type="NCBI Taxonomy" id="2690220"/>
    <lineage>
        <taxon>Eukaryota</taxon>
        <taxon>Rhodophyta</taxon>
        <taxon>Bangiophyceae</taxon>
        <taxon>Cyanidiales</taxon>
        <taxon>Cyanidiaceae</taxon>
        <taxon>Cyanidiococcus</taxon>
    </lineage>
</organism>
<feature type="region of interest" description="Disordered" evidence="3">
    <location>
        <begin position="135"/>
        <end position="229"/>
    </location>
</feature>
<comment type="caution">
    <text evidence="5">The sequence shown here is derived from an EMBL/GenBank/DDBJ whole genome shotgun (WGS) entry which is preliminary data.</text>
</comment>
<keyword evidence="2" id="KW-0539">Nucleus</keyword>